<dbReference type="Proteomes" id="UP001164746">
    <property type="component" value="Chromosome 5"/>
</dbReference>
<evidence type="ECO:0000313" key="1">
    <source>
        <dbReference type="EMBL" id="WAR05159.1"/>
    </source>
</evidence>
<evidence type="ECO:0008006" key="3">
    <source>
        <dbReference type="Google" id="ProtNLM"/>
    </source>
</evidence>
<accession>A0ABY7E7H9</accession>
<reference evidence="1" key="1">
    <citation type="submission" date="2022-11" db="EMBL/GenBank/DDBJ databases">
        <title>Centuries of genome instability and evolution in soft-shell clam transmissible cancer (bioRxiv).</title>
        <authorList>
            <person name="Hart S.F.M."/>
            <person name="Yonemitsu M.A."/>
            <person name="Giersch R.M."/>
            <person name="Beal B.F."/>
            <person name="Arriagada G."/>
            <person name="Davis B.W."/>
            <person name="Ostrander E.A."/>
            <person name="Goff S.P."/>
            <person name="Metzger M.J."/>
        </authorList>
    </citation>
    <scope>NUCLEOTIDE SEQUENCE</scope>
    <source>
        <strain evidence="1">MELC-2E11</strain>
        <tissue evidence="1">Siphon/mantle</tissue>
    </source>
</reference>
<keyword evidence="2" id="KW-1185">Reference proteome</keyword>
<sequence length="97" mass="11535">MPRRCGRQTQRNNVPAYNTEEYFVRVITHYQDDMPQPETFQQQLKLWKRTWGNKDEKPGTITETLSETCNFMYPNIMKILTLMMLTSVTSARVERSN</sequence>
<dbReference type="EMBL" id="CP111016">
    <property type="protein sequence ID" value="WAR05159.1"/>
    <property type="molecule type" value="Genomic_DNA"/>
</dbReference>
<protein>
    <recommendedName>
        <fullName evidence="3">HAT C-terminal dimerisation domain-containing protein</fullName>
    </recommendedName>
</protein>
<gene>
    <name evidence="1" type="ORF">MAR_020528</name>
</gene>
<organism evidence="1 2">
    <name type="scientific">Mya arenaria</name>
    <name type="common">Soft-shell clam</name>
    <dbReference type="NCBI Taxonomy" id="6604"/>
    <lineage>
        <taxon>Eukaryota</taxon>
        <taxon>Metazoa</taxon>
        <taxon>Spiralia</taxon>
        <taxon>Lophotrochozoa</taxon>
        <taxon>Mollusca</taxon>
        <taxon>Bivalvia</taxon>
        <taxon>Autobranchia</taxon>
        <taxon>Heteroconchia</taxon>
        <taxon>Euheterodonta</taxon>
        <taxon>Imparidentia</taxon>
        <taxon>Neoheterodontei</taxon>
        <taxon>Myida</taxon>
        <taxon>Myoidea</taxon>
        <taxon>Myidae</taxon>
        <taxon>Mya</taxon>
    </lineage>
</organism>
<evidence type="ECO:0000313" key="2">
    <source>
        <dbReference type="Proteomes" id="UP001164746"/>
    </source>
</evidence>
<name>A0ABY7E7H9_MYAAR</name>
<proteinExistence type="predicted"/>